<evidence type="ECO:0000256" key="1">
    <source>
        <dbReference type="SAM" id="MobiDB-lite"/>
    </source>
</evidence>
<feature type="region of interest" description="Disordered" evidence="1">
    <location>
        <begin position="433"/>
        <end position="470"/>
    </location>
</feature>
<feature type="compositionally biased region" description="Basic and acidic residues" evidence="1">
    <location>
        <begin position="317"/>
        <end position="331"/>
    </location>
</feature>
<feature type="compositionally biased region" description="Low complexity" evidence="1">
    <location>
        <begin position="112"/>
        <end position="124"/>
    </location>
</feature>
<gene>
    <name evidence="2" type="ORF">FH972_021810</name>
</gene>
<evidence type="ECO:0000313" key="2">
    <source>
        <dbReference type="EMBL" id="KAB8338866.1"/>
    </source>
</evidence>
<name>A0A5N6KQD5_9ROSI</name>
<feature type="region of interest" description="Disordered" evidence="1">
    <location>
        <begin position="72"/>
        <end position="124"/>
    </location>
</feature>
<feature type="compositionally biased region" description="Low complexity" evidence="1">
    <location>
        <begin position="72"/>
        <end position="82"/>
    </location>
</feature>
<organism evidence="2 3">
    <name type="scientific">Carpinus fangiana</name>
    <dbReference type="NCBI Taxonomy" id="176857"/>
    <lineage>
        <taxon>Eukaryota</taxon>
        <taxon>Viridiplantae</taxon>
        <taxon>Streptophyta</taxon>
        <taxon>Embryophyta</taxon>
        <taxon>Tracheophyta</taxon>
        <taxon>Spermatophyta</taxon>
        <taxon>Magnoliopsida</taxon>
        <taxon>eudicotyledons</taxon>
        <taxon>Gunneridae</taxon>
        <taxon>Pentapetalae</taxon>
        <taxon>rosids</taxon>
        <taxon>fabids</taxon>
        <taxon>Fagales</taxon>
        <taxon>Betulaceae</taxon>
        <taxon>Carpinus</taxon>
    </lineage>
</organism>
<comment type="caution">
    <text evidence="2">The sequence shown here is derived from an EMBL/GenBank/DDBJ whole genome shotgun (WGS) entry which is preliminary data.</text>
</comment>
<dbReference type="AlphaFoldDB" id="A0A5N6KQD5"/>
<sequence length="470" mass="52181">MSLFSRSQPIAIPAGRVPHLISTPEMTLPLQPESHLQLRLRDDLDYGSAKSLSHLPFEALASASDVHDTHPPASAFTFAAPSRAPPARPLPKTETTFENVKQPRDTQRRSDNSSSSEAASSDTSSFMRDKIAGLCSAQYYKGSSEESDVRASDEAVYEWEPTLNDNLMSAQDRKAEAELQYFFSMMHVDDKHDSRIRKRHSSGHSTVEACRMDKLANLTTDLTMHQSKRRREGRVRFALEGVDMQLPGSSSPYISPENPAVQILLPRIRPTSFPPRPPTPADDDVESMNVESSGTDTYKEATMLNPLDFNLALDQSEHESDQLDDAPKVPEHTSGAGDSVARRSLDRIKAPSKERRSRGSDSIETEFEELKDGGVKSVKAIVMDGLRGPKCAKNGAYWHFPNSSLLEVFPEDDEYAPASWGWDTRSMEVKKRAEPESDMLSKVLSSNGPSHESRTKSFAPQRRFADGSLD</sequence>
<feature type="region of interest" description="Disordered" evidence="1">
    <location>
        <begin position="267"/>
        <end position="299"/>
    </location>
</feature>
<evidence type="ECO:0000313" key="3">
    <source>
        <dbReference type="Proteomes" id="UP000327013"/>
    </source>
</evidence>
<keyword evidence="3" id="KW-1185">Reference proteome</keyword>
<feature type="region of interest" description="Disordered" evidence="1">
    <location>
        <begin position="317"/>
        <end position="364"/>
    </location>
</feature>
<dbReference type="Proteomes" id="UP000327013">
    <property type="component" value="Unassembled WGS sequence"/>
</dbReference>
<feature type="compositionally biased region" description="Basic and acidic residues" evidence="1">
    <location>
        <begin position="101"/>
        <end position="111"/>
    </location>
</feature>
<proteinExistence type="predicted"/>
<accession>A0A5N6KQD5</accession>
<dbReference type="EMBL" id="VIBQ01000010">
    <property type="protein sequence ID" value="KAB8338866.1"/>
    <property type="molecule type" value="Genomic_DNA"/>
</dbReference>
<reference evidence="2 3" key="1">
    <citation type="submission" date="2019-06" db="EMBL/GenBank/DDBJ databases">
        <title>A chromosomal-level reference genome of Carpinus fangiana (Coryloideae, Betulaceae).</title>
        <authorList>
            <person name="Yang X."/>
            <person name="Wang Z."/>
            <person name="Zhang L."/>
            <person name="Hao G."/>
            <person name="Liu J."/>
            <person name="Yang Y."/>
        </authorList>
    </citation>
    <scope>NUCLEOTIDE SEQUENCE [LARGE SCALE GENOMIC DNA]</scope>
    <source>
        <strain evidence="2">Cfa_2016G</strain>
        <tissue evidence="2">Leaf</tissue>
    </source>
</reference>
<protein>
    <submittedName>
        <fullName evidence="2">Uncharacterized protein</fullName>
    </submittedName>
</protein>
<feature type="compositionally biased region" description="Basic and acidic residues" evidence="1">
    <location>
        <begin position="340"/>
        <end position="361"/>
    </location>
</feature>